<dbReference type="FunFam" id="2.20.70.10:FF:000035">
    <property type="entry name" value="Salvador homolog 1 (Drosophila)"/>
    <property type="match status" value="1"/>
</dbReference>
<reference evidence="6" key="1">
    <citation type="submission" date="2017-11" db="EMBL/GenBank/DDBJ databases">
        <title>The sensing device of the deep-sea amphipod.</title>
        <authorList>
            <person name="Kobayashi H."/>
            <person name="Nagahama T."/>
            <person name="Arai W."/>
            <person name="Sasagawa Y."/>
            <person name="Umeda M."/>
            <person name="Hayashi T."/>
            <person name="Nikaido I."/>
            <person name="Watanabe H."/>
            <person name="Oguri K."/>
            <person name="Kitazato H."/>
            <person name="Fujioka K."/>
            <person name="Kido Y."/>
            <person name="Takami H."/>
        </authorList>
    </citation>
    <scope>NUCLEOTIDE SEQUENCE</scope>
    <source>
        <tissue evidence="6">Whole body</tissue>
    </source>
</reference>
<dbReference type="InterPro" id="IPR001202">
    <property type="entry name" value="WW_dom"/>
</dbReference>
<dbReference type="CDD" id="cd21433">
    <property type="entry name" value="SARAH_Sav"/>
    <property type="match status" value="1"/>
</dbReference>
<evidence type="ECO:0000313" key="6">
    <source>
        <dbReference type="EMBL" id="LAC23246.1"/>
    </source>
</evidence>
<dbReference type="GO" id="GO:0006915">
    <property type="term" value="P:apoptotic process"/>
    <property type="evidence" value="ECO:0007669"/>
    <property type="project" value="InterPro"/>
</dbReference>
<dbReference type="CDD" id="cd00201">
    <property type="entry name" value="WW"/>
    <property type="match status" value="2"/>
</dbReference>
<keyword evidence="1" id="KW-0597">Phosphoprotein</keyword>
<dbReference type="InterPro" id="IPR011524">
    <property type="entry name" value="SARAH_dom"/>
</dbReference>
<proteinExistence type="evidence at transcript level"/>
<dbReference type="PANTHER" id="PTHR47522:SF2">
    <property type="entry name" value="PROTEIN SALVADOR HOMOLOG 1"/>
    <property type="match status" value="1"/>
</dbReference>
<dbReference type="GO" id="GO:0060090">
    <property type="term" value="F:molecular adaptor activity"/>
    <property type="evidence" value="ECO:0007669"/>
    <property type="project" value="InterPro"/>
</dbReference>
<feature type="domain" description="SARAH" evidence="5">
    <location>
        <begin position="477"/>
        <end position="524"/>
    </location>
</feature>
<dbReference type="GO" id="GO:0035329">
    <property type="term" value="P:hippo signaling"/>
    <property type="evidence" value="ECO:0007669"/>
    <property type="project" value="InterPro"/>
</dbReference>
<evidence type="ECO:0000259" key="4">
    <source>
        <dbReference type="PROSITE" id="PS50020"/>
    </source>
</evidence>
<dbReference type="EMBL" id="IACT01004034">
    <property type="protein sequence ID" value="LAC23246.1"/>
    <property type="molecule type" value="mRNA"/>
</dbReference>
<evidence type="ECO:0000256" key="2">
    <source>
        <dbReference type="ARBA" id="ARBA00022737"/>
    </source>
</evidence>
<dbReference type="PROSITE" id="PS50951">
    <property type="entry name" value="SARAH"/>
    <property type="match status" value="1"/>
</dbReference>
<feature type="compositionally biased region" description="Polar residues" evidence="3">
    <location>
        <begin position="47"/>
        <end position="65"/>
    </location>
</feature>
<dbReference type="SUPFAM" id="SSF51045">
    <property type="entry name" value="WW domain"/>
    <property type="match status" value="2"/>
</dbReference>
<sequence length="816" mass="93408">MVGGSRKKDKDVSASCIDLAGKYQKKESSPVVIMNVLTATGTSNSSLQWSPYATGSSPVNSTPKNTYRPRSDNRSSFNLQTRLQNQNVLSSPNINSYLSPFNRQGYESPIPQTDSSQLRIPEQPVNYNSSMIESSFVHNNNTVSCSSFEDALQKMERLQLSNYNSVNSNTRQHLFPSLIQSNQCSYDLYNKYSSVHFPVRPSSQFHLDKIALSPVMSHYQQNNYMKGSPSYSANSNLIGTPFNRKESITNQFQFASNDLNTSLGQLSSSGCGSASSKVLNCSIPQIIGMNGLRSSVTQQRGNVPASMTCSAPHLAGSSQPTALQPVHSLKTQAHLSISISLNKENLPPGWSIDYTQRGRKYYIDHNNQMTYWSHPLEKEGLPAGWERIDSYNHGVYYVNHISRQAQYDNPCAQQYLFQSNGLGKDRPHTGDKCIALPQHTKFRQSNHLIIPPSPYLNTEIPDWLHVYARAGPKHDHKLEWHLFKLSQLEAFQGMLNRLFKEELHAVVMSYEMYRIALMREMERRNHSMHEDGVTITEIPDVITNVEQLGQMQEHSSEQLSQLQHLNTEQFNRLHQHNFEPLNQLQLNAVQLSQLVLTQHDTELLRQLQVQQHHKVDDRDQVKLQLNAEQRRHLEQQQHNLGQLTQVQKQRNINQPNEMQLHNVDQLNQIQQHNMEQVSQIQLNNVDQLNQAHQQQHNADQQSPIQQLSAEQLGQIQLQHHNVDQLSQTQQQNNTEQFNKMENHQRSMELLSHLRLSEQLQQRDHSVLLPDSLKHTLLYNESNITIPQQVVCHNILFDDIALETNIIQSENLHESNV</sequence>
<dbReference type="PROSITE" id="PS50020">
    <property type="entry name" value="WW_DOMAIN_2"/>
    <property type="match status" value="2"/>
</dbReference>
<dbReference type="GO" id="GO:0008285">
    <property type="term" value="P:negative regulation of cell population proliferation"/>
    <property type="evidence" value="ECO:0007669"/>
    <property type="project" value="TreeGrafter"/>
</dbReference>
<dbReference type="SMART" id="SM00456">
    <property type="entry name" value="WW"/>
    <property type="match status" value="2"/>
</dbReference>
<protein>
    <submittedName>
        <fullName evidence="6">Scaffold protein salvador-like</fullName>
    </submittedName>
</protein>
<dbReference type="InterPro" id="IPR030030">
    <property type="entry name" value="Sav"/>
</dbReference>
<dbReference type="PANTHER" id="PTHR47522">
    <property type="entry name" value="SALVADOR FAMILY WW DOMAIN-CONTAINING PROTEIN 1"/>
    <property type="match status" value="1"/>
</dbReference>
<dbReference type="GO" id="GO:0043065">
    <property type="term" value="P:positive regulation of apoptotic process"/>
    <property type="evidence" value="ECO:0007669"/>
    <property type="project" value="TreeGrafter"/>
</dbReference>
<feature type="domain" description="WW" evidence="4">
    <location>
        <begin position="344"/>
        <end position="377"/>
    </location>
</feature>
<keyword evidence="2" id="KW-0677">Repeat</keyword>
<organism evidence="6">
    <name type="scientific">Hirondellea gigas</name>
    <dbReference type="NCBI Taxonomy" id="1518452"/>
    <lineage>
        <taxon>Eukaryota</taxon>
        <taxon>Metazoa</taxon>
        <taxon>Ecdysozoa</taxon>
        <taxon>Arthropoda</taxon>
        <taxon>Crustacea</taxon>
        <taxon>Multicrustacea</taxon>
        <taxon>Malacostraca</taxon>
        <taxon>Eumalacostraca</taxon>
        <taxon>Peracarida</taxon>
        <taxon>Amphipoda</taxon>
        <taxon>Amphilochidea</taxon>
        <taxon>Lysianassida</taxon>
        <taxon>Lysianassidira</taxon>
        <taxon>Lysianassoidea</taxon>
        <taxon>Lysianassidae</taxon>
        <taxon>Hirondellea</taxon>
    </lineage>
</organism>
<feature type="domain" description="WW" evidence="4">
    <location>
        <begin position="379"/>
        <end position="412"/>
    </location>
</feature>
<evidence type="ECO:0000256" key="3">
    <source>
        <dbReference type="SAM" id="MobiDB-lite"/>
    </source>
</evidence>
<accession>A0A6A7FXJ1</accession>
<dbReference type="InterPro" id="IPR036020">
    <property type="entry name" value="WW_dom_sf"/>
</dbReference>
<evidence type="ECO:0000256" key="1">
    <source>
        <dbReference type="ARBA" id="ARBA00022553"/>
    </source>
</evidence>
<evidence type="ECO:0000259" key="5">
    <source>
        <dbReference type="PROSITE" id="PS50951"/>
    </source>
</evidence>
<dbReference type="GO" id="GO:0005829">
    <property type="term" value="C:cytosol"/>
    <property type="evidence" value="ECO:0007669"/>
    <property type="project" value="TreeGrafter"/>
</dbReference>
<name>A0A6A7FXJ1_9CRUS</name>
<dbReference type="AlphaFoldDB" id="A0A6A7FXJ1"/>
<feature type="region of interest" description="Disordered" evidence="3">
    <location>
        <begin position="47"/>
        <end position="74"/>
    </location>
</feature>
<dbReference type="Gene3D" id="2.20.70.10">
    <property type="match status" value="2"/>
</dbReference>